<evidence type="ECO:0000313" key="2">
    <source>
        <dbReference type="EMBL" id="RKF55966.1"/>
    </source>
</evidence>
<dbReference type="AlphaFoldDB" id="A0A420HES9"/>
<feature type="region of interest" description="Disordered" evidence="1">
    <location>
        <begin position="255"/>
        <end position="274"/>
    </location>
</feature>
<proteinExistence type="predicted"/>
<evidence type="ECO:0000256" key="1">
    <source>
        <dbReference type="SAM" id="MobiDB-lite"/>
    </source>
</evidence>
<dbReference type="EMBL" id="MCFK01008531">
    <property type="protein sequence ID" value="RKF55966.1"/>
    <property type="molecule type" value="Genomic_DNA"/>
</dbReference>
<dbReference type="OrthoDB" id="3614192at2759"/>
<reference evidence="2 3" key="1">
    <citation type="journal article" date="2018" name="BMC Genomics">
        <title>Comparative genome analyses reveal sequence features reflecting distinct modes of host-adaptation between dicot and monocot powdery mildew.</title>
        <authorList>
            <person name="Wu Y."/>
            <person name="Ma X."/>
            <person name="Pan Z."/>
            <person name="Kale S.D."/>
            <person name="Song Y."/>
            <person name="King H."/>
            <person name="Zhang Q."/>
            <person name="Presley C."/>
            <person name="Deng X."/>
            <person name="Wei C.I."/>
            <person name="Xiao S."/>
        </authorList>
    </citation>
    <scope>NUCLEOTIDE SEQUENCE [LARGE SCALE GENOMIC DNA]</scope>
    <source>
        <strain evidence="2">UMSG2</strain>
    </source>
</reference>
<gene>
    <name evidence="2" type="ORF">OnM2_085004</name>
</gene>
<evidence type="ECO:0000313" key="3">
    <source>
        <dbReference type="Proteomes" id="UP000286134"/>
    </source>
</evidence>
<comment type="caution">
    <text evidence="2">The sequence shown here is derived from an EMBL/GenBank/DDBJ whole genome shotgun (WGS) entry which is preliminary data.</text>
</comment>
<name>A0A420HES9_9PEZI</name>
<dbReference type="Proteomes" id="UP000286134">
    <property type="component" value="Unassembled WGS sequence"/>
</dbReference>
<protein>
    <submittedName>
        <fullName evidence="2">Uncharacterized protein</fullName>
    </submittedName>
</protein>
<sequence length="274" mass="30837">MSSNIVVPVIQTVPSAPINNGLSTANNVHGLIKYCCPNLFQAMFNSFLVKIYRASLKISHLTDTIDNLSLAVNDTYPPQIQGAIKVPQLQFSKDYENSGDRQAWDIAASELIRTTKADHTKKSIDTDIMRESALNVVETHHQHNTSILEKSEIPDFMNTDFAFMKENALTMCQKACTLARHHVIKQIMVKHKQFTLKKNSVTVMTDINILDIRGTVQAEIRKALQSNDSRNKKGIPMSHSQRTLFTSFSQTSKRSEILNQTTTQDEEQEKGAKC</sequence>
<organism evidence="2 3">
    <name type="scientific">Erysiphe neolycopersici</name>
    <dbReference type="NCBI Taxonomy" id="212602"/>
    <lineage>
        <taxon>Eukaryota</taxon>
        <taxon>Fungi</taxon>
        <taxon>Dikarya</taxon>
        <taxon>Ascomycota</taxon>
        <taxon>Pezizomycotina</taxon>
        <taxon>Leotiomycetes</taxon>
        <taxon>Erysiphales</taxon>
        <taxon>Erysiphaceae</taxon>
        <taxon>Erysiphe</taxon>
    </lineage>
</organism>
<keyword evidence="3" id="KW-1185">Reference proteome</keyword>
<accession>A0A420HES9</accession>